<dbReference type="Pfam" id="PF26622">
    <property type="entry name" value="DUF8199"/>
    <property type="match status" value="1"/>
</dbReference>
<dbReference type="eggNOG" id="ENOG50338GM">
    <property type="taxonomic scope" value="Bacteria"/>
</dbReference>
<reference evidence="2" key="1">
    <citation type="submission" date="2015-01" db="EMBL/GenBank/DDBJ databases">
        <authorList>
            <person name="MANFREDI Pablo"/>
        </authorList>
    </citation>
    <scope>NUCLEOTIDE SEQUENCE [LARGE SCALE GENOMIC DNA]</scope>
    <source>
        <strain evidence="2">Ccyn2B</strain>
    </source>
</reference>
<name>A0A0B7H2W0_9FLAO</name>
<dbReference type="Proteomes" id="UP000038055">
    <property type="component" value="Unassembled WGS sequence"/>
</dbReference>
<dbReference type="InterPro" id="IPR058512">
    <property type="entry name" value="DUF8199"/>
</dbReference>
<dbReference type="STRING" id="28189.CCYN74_110091"/>
<gene>
    <name evidence="1" type="ORF">CCYN2B_120146</name>
</gene>
<evidence type="ECO:0000313" key="2">
    <source>
        <dbReference type="Proteomes" id="UP000038055"/>
    </source>
</evidence>
<dbReference type="InterPro" id="IPR058060">
    <property type="entry name" value="HYC_CC_PP"/>
</dbReference>
<sequence length="137" mass="15600">MIRKFTHILLIILILFSNSGWALSFHYCKDELASISFTYETISEKENDSCDLVGGCCESNNEHSNCCDDQTFESSKSGDTLSSKIFQLSLFTFALPENSYNFKNISILKSNRNVPAFYVDLNAPPLYKLFCQLIFYA</sequence>
<protein>
    <submittedName>
        <fullName evidence="1">Uncharacterized protein</fullName>
    </submittedName>
</protein>
<dbReference type="EMBL" id="CDOD01000004">
    <property type="protein sequence ID" value="CEN32879.1"/>
    <property type="molecule type" value="Genomic_DNA"/>
</dbReference>
<dbReference type="RefSeq" id="WP_041990366.1">
    <property type="nucleotide sequence ID" value="NZ_CDOD01000004.1"/>
</dbReference>
<accession>A0A0B7H2W0</accession>
<proteinExistence type="predicted"/>
<dbReference type="AlphaFoldDB" id="A0A0B7H2W0"/>
<evidence type="ECO:0000313" key="1">
    <source>
        <dbReference type="EMBL" id="CEN32879.1"/>
    </source>
</evidence>
<keyword evidence="2" id="KW-1185">Reference proteome</keyword>
<dbReference type="NCBIfam" id="NF047658">
    <property type="entry name" value="HYC_CC_PP"/>
    <property type="match status" value="1"/>
</dbReference>
<organism evidence="1 2">
    <name type="scientific">Capnocytophaga cynodegmi</name>
    <dbReference type="NCBI Taxonomy" id="28189"/>
    <lineage>
        <taxon>Bacteria</taxon>
        <taxon>Pseudomonadati</taxon>
        <taxon>Bacteroidota</taxon>
        <taxon>Flavobacteriia</taxon>
        <taxon>Flavobacteriales</taxon>
        <taxon>Flavobacteriaceae</taxon>
        <taxon>Capnocytophaga</taxon>
    </lineage>
</organism>